<evidence type="ECO:0000313" key="3">
    <source>
        <dbReference type="Proteomes" id="UP000244073"/>
    </source>
</evidence>
<feature type="compositionally biased region" description="Basic residues" evidence="1">
    <location>
        <begin position="102"/>
        <end position="114"/>
    </location>
</feature>
<reference evidence="2 3" key="1">
    <citation type="journal article" date="2018" name="Proc. Natl. Acad. Sci. U.S.A.">
        <title>Linking secondary metabolites to gene clusters through genome sequencing of six diverse Aspergillus species.</title>
        <authorList>
            <person name="Kaerboelling I."/>
            <person name="Vesth T.C."/>
            <person name="Frisvad J.C."/>
            <person name="Nybo J.L."/>
            <person name="Theobald S."/>
            <person name="Kuo A."/>
            <person name="Bowyer P."/>
            <person name="Matsuda Y."/>
            <person name="Mondo S."/>
            <person name="Lyhne E.K."/>
            <person name="Kogle M.E."/>
            <person name="Clum A."/>
            <person name="Lipzen A."/>
            <person name="Salamov A."/>
            <person name="Ngan C.Y."/>
            <person name="Daum C."/>
            <person name="Chiniquy J."/>
            <person name="Barry K."/>
            <person name="LaButti K."/>
            <person name="Haridas S."/>
            <person name="Simmons B.A."/>
            <person name="Magnuson J.K."/>
            <person name="Mortensen U.H."/>
            <person name="Larsen T.O."/>
            <person name="Grigoriev I.V."/>
            <person name="Baker S.E."/>
            <person name="Andersen M.R."/>
        </authorList>
    </citation>
    <scope>NUCLEOTIDE SEQUENCE [LARGE SCALE GENOMIC DNA]</scope>
    <source>
        <strain evidence="2 3">IBT 24754</strain>
    </source>
</reference>
<dbReference type="RefSeq" id="XP_040749583.1">
    <property type="nucleotide sequence ID" value="XM_040892915.1"/>
</dbReference>
<dbReference type="EMBL" id="MSFN02000008">
    <property type="protein sequence ID" value="PTU18191.1"/>
    <property type="molecule type" value="Genomic_DNA"/>
</dbReference>
<dbReference type="GeneID" id="63809797"/>
<proteinExistence type="predicted"/>
<gene>
    <name evidence="2" type="ORF">P175DRAFT_0353523</name>
</gene>
<protein>
    <submittedName>
        <fullName evidence="2">Uncharacterized protein</fullName>
    </submittedName>
</protein>
<dbReference type="AlphaFoldDB" id="A0A2T5LPI3"/>
<comment type="caution">
    <text evidence="2">The sequence shown here is derived from an EMBL/GenBank/DDBJ whole genome shotgun (WGS) entry which is preliminary data.</text>
</comment>
<evidence type="ECO:0000313" key="2">
    <source>
        <dbReference type="EMBL" id="PTU18191.1"/>
    </source>
</evidence>
<dbReference type="VEuPathDB" id="FungiDB:P175DRAFT_0353523"/>
<sequence>MERGSEMSIMTCVTYVSFVRPYVQATTTTTSESLSFSFSLSVSLSLTRSLPFYSDQKEKKKKKSPKRWPNITKEALSNSPRQQRGFRSRDWDFLPHRESRTREKKRRRRRRRRTTSIDLI</sequence>
<evidence type="ECO:0000256" key="1">
    <source>
        <dbReference type="SAM" id="MobiDB-lite"/>
    </source>
</evidence>
<name>A0A2T5LPI3_9EURO</name>
<feature type="compositionally biased region" description="Basic and acidic residues" evidence="1">
    <location>
        <begin position="87"/>
        <end position="101"/>
    </location>
</feature>
<dbReference type="Proteomes" id="UP000244073">
    <property type="component" value="Unassembled WGS sequence"/>
</dbReference>
<organism evidence="2 3">
    <name type="scientific">Aspergillus ochraceoroseus IBT 24754</name>
    <dbReference type="NCBI Taxonomy" id="1392256"/>
    <lineage>
        <taxon>Eukaryota</taxon>
        <taxon>Fungi</taxon>
        <taxon>Dikarya</taxon>
        <taxon>Ascomycota</taxon>
        <taxon>Pezizomycotina</taxon>
        <taxon>Eurotiomycetes</taxon>
        <taxon>Eurotiomycetidae</taxon>
        <taxon>Eurotiales</taxon>
        <taxon>Aspergillaceae</taxon>
        <taxon>Aspergillus</taxon>
        <taxon>Aspergillus subgen. Nidulantes</taxon>
    </lineage>
</organism>
<feature type="region of interest" description="Disordered" evidence="1">
    <location>
        <begin position="54"/>
        <end position="120"/>
    </location>
</feature>
<accession>A0A2T5LPI3</accession>